<evidence type="ECO:0000313" key="3">
    <source>
        <dbReference type="EnsemblMetazoa" id="XP_028130682.1"/>
    </source>
</evidence>
<dbReference type="AlphaFoldDB" id="A0A6P7F760"/>
<dbReference type="RefSeq" id="XP_028130682.1">
    <property type="nucleotide sequence ID" value="XM_028274881.1"/>
</dbReference>
<reference evidence="5" key="1">
    <citation type="submission" date="2025-04" db="UniProtKB">
        <authorList>
            <consortium name="RefSeq"/>
        </authorList>
    </citation>
    <scope>IDENTIFICATION</scope>
    <source>
        <tissue evidence="5">Whole insect</tissue>
    </source>
</reference>
<dbReference type="GeneID" id="114326487"/>
<keyword evidence="1" id="KW-0175">Coiled coil</keyword>
<keyword evidence="2" id="KW-0812">Transmembrane</keyword>
<dbReference type="Proteomes" id="UP001652700">
    <property type="component" value="Unplaced"/>
</dbReference>
<gene>
    <name evidence="5" type="primary">LOC114326487</name>
</gene>
<sequence>MIPMIPFECKYRKYGFITAMVILILIIIISTLAVTPLDQVYTHLYIETAVSLFSCLVMAVVVIYVAHSLFICLNFSNNTGIFLFLILLSELLVIVDVLEEREPIIISVTLINMVLILIFMNFISKFYEAWKDWKNELKKLALEIKELQHEQAHTSQNLRSFRIPLTDN</sequence>
<evidence type="ECO:0000256" key="2">
    <source>
        <dbReference type="SAM" id="Phobius"/>
    </source>
</evidence>
<reference evidence="3" key="2">
    <citation type="submission" date="2025-05" db="UniProtKB">
        <authorList>
            <consortium name="EnsemblMetazoa"/>
        </authorList>
    </citation>
    <scope>IDENTIFICATION</scope>
</reference>
<feature type="transmembrane region" description="Helical" evidence="2">
    <location>
        <begin position="49"/>
        <end position="73"/>
    </location>
</feature>
<feature type="transmembrane region" description="Helical" evidence="2">
    <location>
        <begin position="14"/>
        <end position="37"/>
    </location>
</feature>
<protein>
    <submittedName>
        <fullName evidence="5">Uncharacterized protein LOC114326487</fullName>
    </submittedName>
</protein>
<evidence type="ECO:0000313" key="5">
    <source>
        <dbReference type="RefSeq" id="XP_028130682.1"/>
    </source>
</evidence>
<name>A0A6P7F760_DIAVI</name>
<evidence type="ECO:0000256" key="1">
    <source>
        <dbReference type="SAM" id="Coils"/>
    </source>
</evidence>
<feature type="transmembrane region" description="Helical" evidence="2">
    <location>
        <begin position="80"/>
        <end position="98"/>
    </location>
</feature>
<organism evidence="5">
    <name type="scientific">Diabrotica virgifera virgifera</name>
    <name type="common">western corn rootworm</name>
    <dbReference type="NCBI Taxonomy" id="50390"/>
    <lineage>
        <taxon>Eukaryota</taxon>
        <taxon>Metazoa</taxon>
        <taxon>Ecdysozoa</taxon>
        <taxon>Arthropoda</taxon>
        <taxon>Hexapoda</taxon>
        <taxon>Insecta</taxon>
        <taxon>Pterygota</taxon>
        <taxon>Neoptera</taxon>
        <taxon>Endopterygota</taxon>
        <taxon>Coleoptera</taxon>
        <taxon>Polyphaga</taxon>
        <taxon>Cucujiformia</taxon>
        <taxon>Chrysomeloidea</taxon>
        <taxon>Chrysomelidae</taxon>
        <taxon>Galerucinae</taxon>
        <taxon>Diabroticina</taxon>
        <taxon>Diabroticites</taxon>
        <taxon>Diabrotica</taxon>
    </lineage>
</organism>
<dbReference type="InParanoid" id="A0A6P7F760"/>
<dbReference type="EnsemblMetazoa" id="XM_028274881.2">
    <property type="protein sequence ID" value="XP_028130682.1"/>
    <property type="gene ID" value="LOC114326487"/>
</dbReference>
<dbReference type="KEGG" id="dvv:114326487"/>
<evidence type="ECO:0000313" key="4">
    <source>
        <dbReference type="Proteomes" id="UP001652700"/>
    </source>
</evidence>
<feature type="transmembrane region" description="Helical" evidence="2">
    <location>
        <begin position="104"/>
        <end position="124"/>
    </location>
</feature>
<accession>A0A6P7F760</accession>
<feature type="coiled-coil region" evidence="1">
    <location>
        <begin position="130"/>
        <end position="157"/>
    </location>
</feature>
<keyword evidence="4" id="KW-1185">Reference proteome</keyword>
<proteinExistence type="predicted"/>
<keyword evidence="2" id="KW-1133">Transmembrane helix</keyword>
<keyword evidence="2" id="KW-0472">Membrane</keyword>